<gene>
    <name evidence="2" type="ORF">GCM10022261_04440</name>
</gene>
<dbReference type="Pfam" id="PF20068">
    <property type="entry name" value="Amphi-Trp"/>
    <property type="match status" value="1"/>
</dbReference>
<reference evidence="3" key="1">
    <citation type="journal article" date="2019" name="Int. J. Syst. Evol. Microbiol.">
        <title>The Global Catalogue of Microorganisms (GCM) 10K type strain sequencing project: providing services to taxonomists for standard genome sequencing and annotation.</title>
        <authorList>
            <consortium name="The Broad Institute Genomics Platform"/>
            <consortium name="The Broad Institute Genome Sequencing Center for Infectious Disease"/>
            <person name="Wu L."/>
            <person name="Ma J."/>
        </authorList>
    </citation>
    <scope>NUCLEOTIDE SEQUENCE [LARGE SCALE GENOMIC DNA]</scope>
    <source>
        <strain evidence="3">JCM 17458</strain>
    </source>
</reference>
<keyword evidence="3" id="KW-1185">Reference proteome</keyword>
<name>A0ABP8EG06_9MICO</name>
<evidence type="ECO:0000259" key="1">
    <source>
        <dbReference type="Pfam" id="PF20068"/>
    </source>
</evidence>
<dbReference type="RefSeq" id="WP_236864855.1">
    <property type="nucleotide sequence ID" value="NZ_BAABAZ010000004.1"/>
</dbReference>
<proteinExistence type="predicted"/>
<dbReference type="InterPro" id="IPR027598">
    <property type="entry name" value="Amphi-Trp_dom"/>
</dbReference>
<sequence length="74" mass="8636">MSDELYEHESTIRISREQAAAKLRELADSLERQNSVRVADGDRDIDVKVADVVEYEFEVEVEEDKHEIEITISW</sequence>
<evidence type="ECO:0000313" key="3">
    <source>
        <dbReference type="Proteomes" id="UP001501586"/>
    </source>
</evidence>
<feature type="domain" description="Amphi-Trp" evidence="1">
    <location>
        <begin position="8"/>
        <end position="74"/>
    </location>
</feature>
<accession>A0ABP8EG06</accession>
<dbReference type="Proteomes" id="UP001501586">
    <property type="component" value="Unassembled WGS sequence"/>
</dbReference>
<organism evidence="2 3">
    <name type="scientific">Brevibacterium daeguense</name>
    <dbReference type="NCBI Taxonomy" id="909936"/>
    <lineage>
        <taxon>Bacteria</taxon>
        <taxon>Bacillati</taxon>
        <taxon>Actinomycetota</taxon>
        <taxon>Actinomycetes</taxon>
        <taxon>Micrococcales</taxon>
        <taxon>Brevibacteriaceae</taxon>
        <taxon>Brevibacterium</taxon>
    </lineage>
</organism>
<evidence type="ECO:0000313" key="2">
    <source>
        <dbReference type="EMBL" id="GAA4282913.1"/>
    </source>
</evidence>
<dbReference type="EMBL" id="BAABAZ010000004">
    <property type="protein sequence ID" value="GAA4282913.1"/>
    <property type="molecule type" value="Genomic_DNA"/>
</dbReference>
<comment type="caution">
    <text evidence="2">The sequence shown here is derived from an EMBL/GenBank/DDBJ whole genome shotgun (WGS) entry which is preliminary data.</text>
</comment>
<dbReference type="NCBIfam" id="TIGR04354">
    <property type="entry name" value="amphi-Trp"/>
    <property type="match status" value="1"/>
</dbReference>
<protein>
    <recommendedName>
        <fullName evidence="1">Amphi-Trp domain-containing protein</fullName>
    </recommendedName>
</protein>